<dbReference type="GO" id="GO:0008817">
    <property type="term" value="F:corrinoid adenosyltransferase activity"/>
    <property type="evidence" value="ECO:0007669"/>
    <property type="project" value="InterPro"/>
</dbReference>
<dbReference type="PANTHER" id="PTHR46638">
    <property type="entry name" value="CORRINOID ADENOSYLTRANSFERASE"/>
    <property type="match status" value="1"/>
</dbReference>
<organism evidence="1 2">
    <name type="scientific">Candidatus Kerfeldbacteria bacterium RIFCSPHIGHO2_12_FULL_48_17</name>
    <dbReference type="NCBI Taxonomy" id="1798542"/>
    <lineage>
        <taxon>Bacteria</taxon>
        <taxon>Candidatus Kerfeldiibacteriota</taxon>
    </lineage>
</organism>
<accession>A0A1G2B631</accession>
<comment type="caution">
    <text evidence="1">The sequence shown here is derived from an EMBL/GenBank/DDBJ whole genome shotgun (WGS) entry which is preliminary data.</text>
</comment>
<protein>
    <recommendedName>
        <fullName evidence="3">Cob(I)yrinic acid a,c-diamide adenosyltransferase</fullName>
    </recommendedName>
</protein>
<dbReference type="Pfam" id="PF02572">
    <property type="entry name" value="CobA_CobO_BtuR"/>
    <property type="match status" value="1"/>
</dbReference>
<dbReference type="InterPro" id="IPR027417">
    <property type="entry name" value="P-loop_NTPase"/>
</dbReference>
<dbReference type="SUPFAM" id="SSF52540">
    <property type="entry name" value="P-loop containing nucleoside triphosphate hydrolases"/>
    <property type="match status" value="1"/>
</dbReference>
<dbReference type="GO" id="GO:0005524">
    <property type="term" value="F:ATP binding"/>
    <property type="evidence" value="ECO:0007669"/>
    <property type="project" value="InterPro"/>
</dbReference>
<dbReference type="PIRSF" id="PIRSF015617">
    <property type="entry name" value="Adensltrnsf_CobA"/>
    <property type="match status" value="1"/>
</dbReference>
<sequence>MIFHEKQDTFQPTKHWGRVHVYTGEGKGKTTAALGLSMRALGHGFSVLFVQFLKHHRDLGEFKLQTQLREHIPQFEIVQFGQPGVIDLSQPSSVDVFYAKQGIDYARAAVQRDGTRPDLVVLDEVNVLVHYGIVPERFLLDFLANKPQNTEMVLTGRYAPPSIVEYADLITEMTPVKHYYHDAFQARQGIEY</sequence>
<dbReference type="AlphaFoldDB" id="A0A1G2B631"/>
<proteinExistence type="predicted"/>
<dbReference type="EMBL" id="MHKD01000019">
    <property type="protein sequence ID" value="OGY83697.1"/>
    <property type="molecule type" value="Genomic_DNA"/>
</dbReference>
<evidence type="ECO:0000313" key="1">
    <source>
        <dbReference type="EMBL" id="OGY83697.1"/>
    </source>
</evidence>
<dbReference type="PANTHER" id="PTHR46638:SF1">
    <property type="entry name" value="CORRINOID ADENOSYLTRANSFERASE"/>
    <property type="match status" value="1"/>
</dbReference>
<dbReference type="InterPro" id="IPR003724">
    <property type="entry name" value="CblAdoTrfase_CobA"/>
</dbReference>
<reference evidence="1 2" key="1">
    <citation type="journal article" date="2016" name="Nat. Commun.">
        <title>Thousands of microbial genomes shed light on interconnected biogeochemical processes in an aquifer system.</title>
        <authorList>
            <person name="Anantharaman K."/>
            <person name="Brown C.T."/>
            <person name="Hug L.A."/>
            <person name="Sharon I."/>
            <person name="Castelle C.J."/>
            <person name="Probst A.J."/>
            <person name="Thomas B.C."/>
            <person name="Singh A."/>
            <person name="Wilkins M.J."/>
            <person name="Karaoz U."/>
            <person name="Brodie E.L."/>
            <person name="Williams K.H."/>
            <person name="Hubbard S.S."/>
            <person name="Banfield J.F."/>
        </authorList>
    </citation>
    <scope>NUCLEOTIDE SEQUENCE [LARGE SCALE GENOMIC DNA]</scope>
</reference>
<name>A0A1G2B631_9BACT</name>
<evidence type="ECO:0000313" key="2">
    <source>
        <dbReference type="Proteomes" id="UP000176952"/>
    </source>
</evidence>
<dbReference type="Gene3D" id="3.40.50.300">
    <property type="entry name" value="P-loop containing nucleotide triphosphate hydrolases"/>
    <property type="match status" value="1"/>
</dbReference>
<dbReference type="GO" id="GO:0009236">
    <property type="term" value="P:cobalamin biosynthetic process"/>
    <property type="evidence" value="ECO:0007669"/>
    <property type="project" value="InterPro"/>
</dbReference>
<gene>
    <name evidence="1" type="ORF">A3F54_04920</name>
</gene>
<dbReference type="STRING" id="1798542.A3F54_04920"/>
<evidence type="ECO:0008006" key="3">
    <source>
        <dbReference type="Google" id="ProtNLM"/>
    </source>
</evidence>
<dbReference type="Proteomes" id="UP000176952">
    <property type="component" value="Unassembled WGS sequence"/>
</dbReference>